<evidence type="ECO:0000259" key="11">
    <source>
        <dbReference type="Pfam" id="PF07730"/>
    </source>
</evidence>
<dbReference type="GO" id="GO:0016020">
    <property type="term" value="C:membrane"/>
    <property type="evidence" value="ECO:0007669"/>
    <property type="project" value="InterPro"/>
</dbReference>
<keyword evidence="10" id="KW-1133">Transmembrane helix</keyword>
<evidence type="ECO:0000256" key="6">
    <source>
        <dbReference type="ARBA" id="ARBA00022777"/>
    </source>
</evidence>
<evidence type="ECO:0000256" key="3">
    <source>
        <dbReference type="ARBA" id="ARBA00022553"/>
    </source>
</evidence>
<dbReference type="PANTHER" id="PTHR24421">
    <property type="entry name" value="NITRATE/NITRITE SENSOR PROTEIN NARX-RELATED"/>
    <property type="match status" value="1"/>
</dbReference>
<comment type="caution">
    <text evidence="12">The sequence shown here is derived from an EMBL/GenBank/DDBJ whole genome shotgun (WGS) entry which is preliminary data.</text>
</comment>
<feature type="transmembrane region" description="Helical" evidence="10">
    <location>
        <begin position="254"/>
        <end position="270"/>
    </location>
</feature>
<keyword evidence="4" id="KW-0808">Transferase</keyword>
<evidence type="ECO:0000313" key="12">
    <source>
        <dbReference type="EMBL" id="KAB8195757.1"/>
    </source>
</evidence>
<evidence type="ECO:0000256" key="4">
    <source>
        <dbReference type="ARBA" id="ARBA00022679"/>
    </source>
</evidence>
<dbReference type="Gene3D" id="3.30.565.10">
    <property type="entry name" value="Histidine kinase-like ATPase, C-terminal domain"/>
    <property type="match status" value="1"/>
</dbReference>
<feature type="compositionally biased region" description="Basic and acidic residues" evidence="9">
    <location>
        <begin position="104"/>
        <end position="145"/>
    </location>
</feature>
<keyword evidence="8" id="KW-0902">Two-component regulatory system</keyword>
<keyword evidence="10" id="KW-0472">Membrane</keyword>
<protein>
    <recommendedName>
        <fullName evidence="2">histidine kinase</fullName>
        <ecNumber evidence="2">2.7.13.3</ecNumber>
    </recommendedName>
</protein>
<feature type="transmembrane region" description="Helical" evidence="10">
    <location>
        <begin position="34"/>
        <end position="58"/>
    </location>
</feature>
<dbReference type="CDD" id="cd16917">
    <property type="entry name" value="HATPase_UhpB-NarQ-NarX-like"/>
    <property type="match status" value="1"/>
</dbReference>
<keyword evidence="5" id="KW-0547">Nucleotide-binding</keyword>
<evidence type="ECO:0000256" key="7">
    <source>
        <dbReference type="ARBA" id="ARBA00022840"/>
    </source>
</evidence>
<evidence type="ECO:0000256" key="1">
    <source>
        <dbReference type="ARBA" id="ARBA00000085"/>
    </source>
</evidence>
<dbReference type="PANTHER" id="PTHR24421:SF10">
    <property type="entry name" value="NITRATE_NITRITE SENSOR PROTEIN NARQ"/>
    <property type="match status" value="1"/>
</dbReference>
<feature type="domain" description="Signal transduction histidine kinase subgroup 3 dimerisation and phosphoacceptor" evidence="11">
    <location>
        <begin position="288"/>
        <end position="354"/>
    </location>
</feature>
<sequence length="479" mass="51459">MMRAPSGLAPAALRVGMIAVLVMAQVRENPAPGLTGTSLAITLMTAALAATLLTVLFASARRPARPRRPATTRRPRTLPRRLRPRRWVPAGLPVLPRSRQAPSPDRRGANDHDRRHDQQDTRQPDHQNDRQPGERHNPHPAEQDNQRPGQLDAQTAQQPDRQDSLGTPVAPEPPPRTRLIVGLPITMIALAVAVILSVTLSTLTEGSAAIAALLVCVSLAVTRLSLRHALPIGVLAVGGLIIAGQVVGNPARDLSLILSVCLIFLISYAAKQRKATRAAEAREAVLAERARIAREIHDILAHSLSAQLVHLEGAKLLLRADRAVEALERVTNARDLARSGLEEARRAVAALREDPPPLPVALRTLAEHFESTTDQACTLRISGSEHRLSPETELALVRTAQEALTNVRRHAPGSPASVELEFGRVWCELRVTNPASPEKGSPGGGYGLVGMRERAELLGGTLSAGDHDGGFLVHLKVPA</sequence>
<dbReference type="GO" id="GO:0005524">
    <property type="term" value="F:ATP binding"/>
    <property type="evidence" value="ECO:0007669"/>
    <property type="project" value="UniProtKB-KW"/>
</dbReference>
<evidence type="ECO:0000313" key="13">
    <source>
        <dbReference type="Proteomes" id="UP000312512"/>
    </source>
</evidence>
<dbReference type="GO" id="GO:0046983">
    <property type="term" value="F:protein dimerization activity"/>
    <property type="evidence" value="ECO:0007669"/>
    <property type="project" value="InterPro"/>
</dbReference>
<feature type="compositionally biased region" description="Basic residues" evidence="9">
    <location>
        <begin position="62"/>
        <end position="86"/>
    </location>
</feature>
<feature type="compositionally biased region" description="Polar residues" evidence="9">
    <location>
        <begin position="146"/>
        <end position="159"/>
    </location>
</feature>
<accession>A0A5P9YKU3</accession>
<keyword evidence="3" id="KW-0597">Phosphoprotein</keyword>
<evidence type="ECO:0000256" key="2">
    <source>
        <dbReference type="ARBA" id="ARBA00012438"/>
    </source>
</evidence>
<keyword evidence="6" id="KW-0418">Kinase</keyword>
<feature type="transmembrane region" description="Helical" evidence="10">
    <location>
        <begin position="179"/>
        <end position="200"/>
    </location>
</feature>
<comment type="catalytic activity">
    <reaction evidence="1">
        <text>ATP + protein L-histidine = ADP + protein N-phospho-L-histidine.</text>
        <dbReference type="EC" id="2.7.13.3"/>
    </reaction>
</comment>
<evidence type="ECO:0000256" key="8">
    <source>
        <dbReference type="ARBA" id="ARBA00023012"/>
    </source>
</evidence>
<dbReference type="SUPFAM" id="SSF55874">
    <property type="entry name" value="ATPase domain of HSP90 chaperone/DNA topoisomerase II/histidine kinase"/>
    <property type="match status" value="1"/>
</dbReference>
<evidence type="ECO:0000256" key="5">
    <source>
        <dbReference type="ARBA" id="ARBA00022741"/>
    </source>
</evidence>
<dbReference type="EC" id="2.7.13.3" evidence="2"/>
<accession>A0A5C4WR46</accession>
<gene>
    <name evidence="12" type="ORF">FH608_009600</name>
</gene>
<dbReference type="EMBL" id="VDLX02000003">
    <property type="protein sequence ID" value="KAB8195757.1"/>
    <property type="molecule type" value="Genomic_DNA"/>
</dbReference>
<reference evidence="12 13" key="1">
    <citation type="submission" date="2019-10" db="EMBL/GenBank/DDBJ databases">
        <title>Nonomuraea sp. nov., isolated from Phyllanthus amarus.</title>
        <authorList>
            <person name="Klykleung N."/>
            <person name="Tanasupawat S."/>
        </authorList>
    </citation>
    <scope>NUCLEOTIDE SEQUENCE [LARGE SCALE GENOMIC DNA]</scope>
    <source>
        <strain evidence="12 13">PA1-10</strain>
    </source>
</reference>
<feature type="transmembrane region" description="Helical" evidence="10">
    <location>
        <begin position="206"/>
        <end position="222"/>
    </location>
</feature>
<name>A0A5C4WR46_9ACTN</name>
<dbReference type="OrthoDB" id="227596at2"/>
<dbReference type="GO" id="GO:0000155">
    <property type="term" value="F:phosphorelay sensor kinase activity"/>
    <property type="evidence" value="ECO:0007669"/>
    <property type="project" value="InterPro"/>
</dbReference>
<dbReference type="Gene3D" id="1.20.5.1930">
    <property type="match status" value="1"/>
</dbReference>
<dbReference type="Pfam" id="PF07730">
    <property type="entry name" value="HisKA_3"/>
    <property type="match status" value="1"/>
</dbReference>
<dbReference type="AlphaFoldDB" id="A0A5C4WR46"/>
<proteinExistence type="predicted"/>
<evidence type="ECO:0000256" key="9">
    <source>
        <dbReference type="SAM" id="MobiDB-lite"/>
    </source>
</evidence>
<evidence type="ECO:0000256" key="10">
    <source>
        <dbReference type="SAM" id="Phobius"/>
    </source>
</evidence>
<dbReference type="InterPro" id="IPR050482">
    <property type="entry name" value="Sensor_HK_TwoCompSys"/>
</dbReference>
<dbReference type="Proteomes" id="UP000312512">
    <property type="component" value="Unassembled WGS sequence"/>
</dbReference>
<feature type="region of interest" description="Disordered" evidence="9">
    <location>
        <begin position="62"/>
        <end position="175"/>
    </location>
</feature>
<keyword evidence="10" id="KW-0812">Transmembrane</keyword>
<keyword evidence="13" id="KW-1185">Reference proteome</keyword>
<feature type="transmembrane region" description="Helical" evidence="10">
    <location>
        <begin position="229"/>
        <end position="248"/>
    </location>
</feature>
<dbReference type="InterPro" id="IPR011712">
    <property type="entry name" value="Sig_transdc_His_kin_sub3_dim/P"/>
</dbReference>
<dbReference type="InterPro" id="IPR036890">
    <property type="entry name" value="HATPase_C_sf"/>
</dbReference>
<keyword evidence="7" id="KW-0067">ATP-binding</keyword>
<organism evidence="12 13">
    <name type="scientific">Nonomuraea phyllanthi</name>
    <dbReference type="NCBI Taxonomy" id="2219224"/>
    <lineage>
        <taxon>Bacteria</taxon>
        <taxon>Bacillati</taxon>
        <taxon>Actinomycetota</taxon>
        <taxon>Actinomycetes</taxon>
        <taxon>Streptosporangiales</taxon>
        <taxon>Streptosporangiaceae</taxon>
        <taxon>Nonomuraea</taxon>
    </lineage>
</organism>